<dbReference type="AlphaFoldDB" id="A0A248TDX0"/>
<dbReference type="Gene3D" id="3.30.470.20">
    <property type="entry name" value="ATP-grasp fold, B domain"/>
    <property type="match status" value="1"/>
</dbReference>
<evidence type="ECO:0000313" key="1">
    <source>
        <dbReference type="EMBL" id="ASV66356.1"/>
    </source>
</evidence>
<dbReference type="Pfam" id="PF14398">
    <property type="entry name" value="ATPgrasp_YheCD"/>
    <property type="match status" value="1"/>
</dbReference>
<dbReference type="SUPFAM" id="SSF56059">
    <property type="entry name" value="Glutathione synthetase ATP-binding domain-like"/>
    <property type="match status" value="1"/>
</dbReference>
<sequence>MMTRYTNIKMRVLPYENKMVLELNPALAEHLLISNEEHIRLSLGQKQLTIRLIYRQVDEKELFISQSVFDYFNIPFEGHLMLVNYIVQSKVLSLGPIIAIMTDFFEMGDQSPPHFRTIHQFCHEINQTVELLGGIAYVCHPKDIKETEVHGYINIEGEWKKQLLPLPDVIYNRVHSRKIESSPSFANLKNLLYKNAIPFFNEQFLSKKDVYDFLFDETHLRTYLPETEDYSKEKLLYFIEKYPSIFIKPVNGSQGKQIIHIRKNKDMYAVGYSSGKKAKTSHPFHHLDSFISQFEKEHRTSNYIIQEGIPLIQLNNRPIDFRILCHKNRQNIWKVTSAVARISNAEQFVSNLAQGGEMRKPLALLTTLFDKTTAIQILALMKEISIELCTMIDQKTFGLYGELGIDMGVDYEGHLWMIEANSKPSKQIDGEFNQIRPSARALVEYCTFLAFST</sequence>
<organism evidence="1 2">
    <name type="scientific">Cytobacillus kochii</name>
    <dbReference type="NCBI Taxonomy" id="859143"/>
    <lineage>
        <taxon>Bacteria</taxon>
        <taxon>Bacillati</taxon>
        <taxon>Bacillota</taxon>
        <taxon>Bacilli</taxon>
        <taxon>Bacillales</taxon>
        <taxon>Bacillaceae</taxon>
        <taxon>Cytobacillus</taxon>
    </lineage>
</organism>
<dbReference type="InterPro" id="IPR026838">
    <property type="entry name" value="YheC/D"/>
</dbReference>
<proteinExistence type="predicted"/>
<dbReference type="KEGG" id="bko:CKF48_02780"/>
<keyword evidence="2" id="KW-1185">Reference proteome</keyword>
<name>A0A248TDX0_9BACI</name>
<dbReference type="EMBL" id="CP022983">
    <property type="protein sequence ID" value="ASV66356.1"/>
    <property type="molecule type" value="Genomic_DNA"/>
</dbReference>
<evidence type="ECO:0000313" key="2">
    <source>
        <dbReference type="Proteomes" id="UP000215137"/>
    </source>
</evidence>
<reference evidence="1 2" key="1">
    <citation type="submission" date="2017-08" db="EMBL/GenBank/DDBJ databases">
        <title>Complete Genome Sequence of Bacillus kochii Oregon-R-modENCODE STRAIN BDGP4, isolated from Drosophila melanogaster gut.</title>
        <authorList>
            <person name="Wan K.H."/>
            <person name="Yu C."/>
            <person name="Park S."/>
            <person name="Hammonds A.S."/>
            <person name="Booth B.W."/>
            <person name="Celniker S.E."/>
        </authorList>
    </citation>
    <scope>NUCLEOTIDE SEQUENCE [LARGE SCALE GENOMIC DNA]</scope>
    <source>
        <strain evidence="1 2">BDGP4</strain>
    </source>
</reference>
<accession>A0A248TDX0</accession>
<dbReference type="Proteomes" id="UP000215137">
    <property type="component" value="Chromosome"/>
</dbReference>
<gene>
    <name evidence="1" type="ORF">CKF48_02780</name>
</gene>
<protein>
    <recommendedName>
        <fullName evidence="3">ATP-grasp domain-containing protein</fullName>
    </recommendedName>
</protein>
<evidence type="ECO:0008006" key="3">
    <source>
        <dbReference type="Google" id="ProtNLM"/>
    </source>
</evidence>